<dbReference type="Gene3D" id="2.40.128.110">
    <property type="entry name" value="Lipid/polyisoprenoid-binding, YceI-like"/>
    <property type="match status" value="1"/>
</dbReference>
<dbReference type="STRING" id="457427.SSOG_00662"/>
<dbReference type="HOGENOM" id="CLU_071003_3_1_11"/>
<organism evidence="3 4">
    <name type="scientific">Streptomyces himastatinicus ATCC 53653</name>
    <dbReference type="NCBI Taxonomy" id="457427"/>
    <lineage>
        <taxon>Bacteria</taxon>
        <taxon>Bacillati</taxon>
        <taxon>Actinomycetota</taxon>
        <taxon>Actinomycetes</taxon>
        <taxon>Kitasatosporales</taxon>
        <taxon>Streptomycetaceae</taxon>
        <taxon>Streptomyces</taxon>
        <taxon>Streptomyces violaceusniger group</taxon>
    </lineage>
</organism>
<dbReference type="EMBL" id="GG657754">
    <property type="protein sequence ID" value="EFL20950.1"/>
    <property type="molecule type" value="Genomic_DNA"/>
</dbReference>
<dbReference type="RefSeq" id="WP_009712772.1">
    <property type="nucleotide sequence ID" value="NZ_GG657754.1"/>
</dbReference>
<evidence type="ECO:0000313" key="4">
    <source>
        <dbReference type="Proteomes" id="UP000003963"/>
    </source>
</evidence>
<dbReference type="Pfam" id="PF04264">
    <property type="entry name" value="YceI"/>
    <property type="match status" value="1"/>
</dbReference>
<accession>D9WCK3</accession>
<proteinExistence type="inferred from homology"/>
<dbReference type="PANTHER" id="PTHR34406">
    <property type="entry name" value="PROTEIN YCEI"/>
    <property type="match status" value="1"/>
</dbReference>
<evidence type="ECO:0000259" key="2">
    <source>
        <dbReference type="SMART" id="SM00867"/>
    </source>
</evidence>
<dbReference type="Proteomes" id="UP000003963">
    <property type="component" value="Unassembled WGS sequence"/>
</dbReference>
<dbReference type="InterPro" id="IPR007372">
    <property type="entry name" value="Lipid/polyisoprenoid-bd_YceI"/>
</dbReference>
<dbReference type="SMART" id="SM00867">
    <property type="entry name" value="YceI"/>
    <property type="match status" value="1"/>
</dbReference>
<evidence type="ECO:0000313" key="3">
    <source>
        <dbReference type="EMBL" id="EFL20950.1"/>
    </source>
</evidence>
<feature type="domain" description="Lipid/polyisoprenoid-binding YceI-like" evidence="2">
    <location>
        <begin position="21"/>
        <end position="179"/>
    </location>
</feature>
<protein>
    <submittedName>
        <fullName evidence="3">YceI like family protein</fullName>
    </submittedName>
</protein>
<dbReference type="AlphaFoldDB" id="D9WCK3"/>
<name>D9WCK3_9ACTN</name>
<evidence type="ECO:0000256" key="1">
    <source>
        <dbReference type="ARBA" id="ARBA00008812"/>
    </source>
</evidence>
<dbReference type="SUPFAM" id="SSF101874">
    <property type="entry name" value="YceI-like"/>
    <property type="match status" value="1"/>
</dbReference>
<comment type="similarity">
    <text evidence="1">Belongs to the UPF0312 family.</text>
</comment>
<reference evidence="3 4" key="1">
    <citation type="submission" date="2009-02" db="EMBL/GenBank/DDBJ databases">
        <title>Annotation of Streptomyces hygroscopicus strain ATCC 53653.</title>
        <authorList>
            <consortium name="The Broad Institute Genome Sequencing Platform"/>
            <consortium name="Broad Institute Microbial Sequencing Center"/>
            <person name="Fischbach M."/>
            <person name="Godfrey P."/>
            <person name="Ward D."/>
            <person name="Young S."/>
            <person name="Zeng Q."/>
            <person name="Koehrsen M."/>
            <person name="Alvarado L."/>
            <person name="Berlin A.M."/>
            <person name="Bochicchio J."/>
            <person name="Borenstein D."/>
            <person name="Chapman S.B."/>
            <person name="Chen Z."/>
            <person name="Engels R."/>
            <person name="Freedman E."/>
            <person name="Gellesch M."/>
            <person name="Goldberg J."/>
            <person name="Griggs A."/>
            <person name="Gujja S."/>
            <person name="Heilman E.R."/>
            <person name="Heiman D.I."/>
            <person name="Hepburn T.A."/>
            <person name="Howarth C."/>
            <person name="Jen D."/>
            <person name="Larson L."/>
            <person name="Lewis B."/>
            <person name="Mehta T."/>
            <person name="Park D."/>
            <person name="Pearson M."/>
            <person name="Richards J."/>
            <person name="Roberts A."/>
            <person name="Saif S."/>
            <person name="Shea T.D."/>
            <person name="Shenoy N."/>
            <person name="Sisk P."/>
            <person name="Stolte C."/>
            <person name="Sykes S.N."/>
            <person name="Thomson T."/>
            <person name="Walk T."/>
            <person name="White J."/>
            <person name="Yandava C."/>
            <person name="Straight P."/>
            <person name="Clardy J."/>
            <person name="Hung D."/>
            <person name="Kolter R."/>
            <person name="Mekalanos J."/>
            <person name="Walker S."/>
            <person name="Walsh C.T."/>
            <person name="Wieland-Brown L.C."/>
            <person name="Haas B."/>
            <person name="Nusbaum C."/>
            <person name="Birren B."/>
        </authorList>
    </citation>
    <scope>NUCLEOTIDE SEQUENCE [LARGE SCALE GENOMIC DNA]</scope>
    <source>
        <strain evidence="3 4">ATCC 53653</strain>
    </source>
</reference>
<dbReference type="PANTHER" id="PTHR34406:SF1">
    <property type="entry name" value="PROTEIN YCEI"/>
    <property type="match status" value="1"/>
</dbReference>
<keyword evidence="4" id="KW-1185">Reference proteome</keyword>
<gene>
    <name evidence="3" type="ORF">SSOG_00662</name>
</gene>
<dbReference type="OrthoDB" id="9811006at2"/>
<dbReference type="InterPro" id="IPR036761">
    <property type="entry name" value="TTHA0802/YceI-like_sf"/>
</dbReference>
<sequence>MADAADTARTPVSPSAIAAGRWVLDPAGSTVRVRHKTFWGLATVSGEFTAVSGEGEVAADGSARGTLTIDAASLDTRNTQRDAHLRGADFLDTDQHPEIVVAISGAVPGEGAAVTVDGELTVLGRTRPLSFTARLTEATADAATLTADVDIDRTGFGMTWNRLGMMRGAAAMTVTTRFTRR</sequence>